<evidence type="ECO:0000259" key="5">
    <source>
        <dbReference type="Pfam" id="PF04198"/>
    </source>
</evidence>
<evidence type="ECO:0000313" key="8">
    <source>
        <dbReference type="Proteomes" id="UP001501510"/>
    </source>
</evidence>
<proteinExistence type="inferred from homology"/>
<feature type="domain" description="Sugar-binding" evidence="5">
    <location>
        <begin position="91"/>
        <end position="337"/>
    </location>
</feature>
<dbReference type="Gene3D" id="3.40.50.1360">
    <property type="match status" value="1"/>
</dbReference>
<organism evidence="7 8">
    <name type="scientific">Clostridium oceanicum</name>
    <dbReference type="NCBI Taxonomy" id="1543"/>
    <lineage>
        <taxon>Bacteria</taxon>
        <taxon>Bacillati</taxon>
        <taxon>Bacillota</taxon>
        <taxon>Clostridia</taxon>
        <taxon>Eubacteriales</taxon>
        <taxon>Clostridiaceae</taxon>
        <taxon>Clostridium</taxon>
    </lineage>
</organism>
<dbReference type="Pfam" id="PF04198">
    <property type="entry name" value="Sugar-bind"/>
    <property type="match status" value="1"/>
</dbReference>
<dbReference type="InterPro" id="IPR037171">
    <property type="entry name" value="NagB/RpiA_transferase-like"/>
</dbReference>
<comment type="caution">
    <text evidence="7">The sequence shown here is derived from an EMBL/GenBank/DDBJ whole genome shotgun (WGS) entry which is preliminary data.</text>
</comment>
<evidence type="ECO:0000256" key="4">
    <source>
        <dbReference type="ARBA" id="ARBA00023163"/>
    </source>
</evidence>
<dbReference type="InterPro" id="IPR048715">
    <property type="entry name" value="CggR_N"/>
</dbReference>
<keyword evidence="8" id="KW-1185">Reference proteome</keyword>
<dbReference type="RefSeq" id="WP_343762758.1">
    <property type="nucleotide sequence ID" value="NZ_BAAACG010000013.1"/>
</dbReference>
<keyword evidence="4" id="KW-0804">Transcription</keyword>
<reference evidence="7 8" key="1">
    <citation type="journal article" date="2019" name="Int. J. Syst. Evol. Microbiol.">
        <title>The Global Catalogue of Microorganisms (GCM) 10K type strain sequencing project: providing services to taxonomists for standard genome sequencing and annotation.</title>
        <authorList>
            <consortium name="The Broad Institute Genomics Platform"/>
            <consortium name="The Broad Institute Genome Sequencing Center for Infectious Disease"/>
            <person name="Wu L."/>
            <person name="Ma J."/>
        </authorList>
    </citation>
    <scope>NUCLEOTIDE SEQUENCE [LARGE SCALE GENOMIC DNA]</scope>
    <source>
        <strain evidence="7 8">JCM 1407</strain>
    </source>
</reference>
<dbReference type="InterPro" id="IPR036388">
    <property type="entry name" value="WH-like_DNA-bd_sf"/>
</dbReference>
<dbReference type="EMBL" id="BAAACG010000013">
    <property type="protein sequence ID" value="GAA0744615.1"/>
    <property type="molecule type" value="Genomic_DNA"/>
</dbReference>
<evidence type="ECO:0000256" key="3">
    <source>
        <dbReference type="ARBA" id="ARBA00023125"/>
    </source>
</evidence>
<keyword evidence="3" id="KW-0238">DNA-binding</keyword>
<dbReference type="InterPro" id="IPR036390">
    <property type="entry name" value="WH_DNA-bd_sf"/>
</dbReference>
<feature type="domain" description="CggR N-terminal DNA binding" evidence="6">
    <location>
        <begin position="19"/>
        <end position="88"/>
    </location>
</feature>
<accession>A0ABN1JQK8</accession>
<dbReference type="Gene3D" id="1.10.10.10">
    <property type="entry name" value="Winged helix-like DNA-binding domain superfamily/Winged helix DNA-binding domain"/>
    <property type="match status" value="1"/>
</dbReference>
<evidence type="ECO:0000256" key="2">
    <source>
        <dbReference type="ARBA" id="ARBA00023015"/>
    </source>
</evidence>
<dbReference type="Proteomes" id="UP001501510">
    <property type="component" value="Unassembled WGS sequence"/>
</dbReference>
<dbReference type="SUPFAM" id="SSF100950">
    <property type="entry name" value="NagB/RpiA/CoA transferase-like"/>
    <property type="match status" value="1"/>
</dbReference>
<evidence type="ECO:0000313" key="7">
    <source>
        <dbReference type="EMBL" id="GAA0744615.1"/>
    </source>
</evidence>
<evidence type="ECO:0000259" key="6">
    <source>
        <dbReference type="Pfam" id="PF21715"/>
    </source>
</evidence>
<name>A0ABN1JQK8_9CLOT</name>
<keyword evidence="2" id="KW-0805">Transcription regulation</keyword>
<dbReference type="SUPFAM" id="SSF46785">
    <property type="entry name" value="Winged helix' DNA-binding domain"/>
    <property type="match status" value="1"/>
</dbReference>
<gene>
    <name evidence="7" type="ORF">GCM10008906_29750</name>
</gene>
<dbReference type="InterPro" id="IPR007324">
    <property type="entry name" value="Sugar-bd_dom_put"/>
</dbReference>
<evidence type="ECO:0000256" key="1">
    <source>
        <dbReference type="ARBA" id="ARBA00010466"/>
    </source>
</evidence>
<dbReference type="InterPro" id="IPR051054">
    <property type="entry name" value="SorC_transcr_regulators"/>
</dbReference>
<protein>
    <submittedName>
        <fullName evidence="7">Sugar-binding domain-containing protein</fullName>
    </submittedName>
</protein>
<dbReference type="PANTHER" id="PTHR34294:SF5">
    <property type="entry name" value="CENTRAL GLYCOLYTIC GENES REGULATOR"/>
    <property type="match status" value="1"/>
</dbReference>
<dbReference type="Pfam" id="PF21715">
    <property type="entry name" value="CggR_N"/>
    <property type="match status" value="1"/>
</dbReference>
<comment type="similarity">
    <text evidence="1">Belongs to the SorC transcriptional regulatory family.</text>
</comment>
<sequence length="341" mass="37970">MQQLLKLQQKVVPEMLKLLEKRYNILRTIYYKQPIGRRALANDIGIGERVVRTEVSFLKNQNLIDIDTSGMTVTKEGEIITDSLKEFIKELRGLKEIENIIKNKLKLKQVIVVPGDLDEDKTVKSELGRVTGNYIKNILKDDSILAITGGSTIKEVVDNAPRFSNFKNLVVVPARGGIGRKVEIQANTLVAKLAEKINANYKLMHVPDNLSEEALKAIMKENEIKKVLDIIHKANILVYGIGIADVMARRRGVSKSEIDFIREKEGVGEAFGYYFNMEGEVVYSNPTIGIKRENISNVDTIIAVTGGKSKGKAIVAAEIKNKNSVLITDEGAAREIVKLLN</sequence>
<dbReference type="PANTHER" id="PTHR34294">
    <property type="entry name" value="TRANSCRIPTIONAL REGULATOR-RELATED"/>
    <property type="match status" value="1"/>
</dbReference>